<accession>A0A7X4KLZ3</accession>
<dbReference type="RefSeq" id="WP_161073040.1">
    <property type="nucleotide sequence ID" value="NZ_CP086370.1"/>
</dbReference>
<organism evidence="2 3">
    <name type="scientific">Pseudoduganella aquatica</name>
    <dbReference type="NCBI Taxonomy" id="2660641"/>
    <lineage>
        <taxon>Bacteria</taxon>
        <taxon>Pseudomonadati</taxon>
        <taxon>Pseudomonadota</taxon>
        <taxon>Betaproteobacteria</taxon>
        <taxon>Burkholderiales</taxon>
        <taxon>Oxalobacteraceae</taxon>
        <taxon>Telluria group</taxon>
        <taxon>Pseudoduganella</taxon>
    </lineage>
</organism>
<dbReference type="PROSITE" id="PS51257">
    <property type="entry name" value="PROKAR_LIPOPROTEIN"/>
    <property type="match status" value="1"/>
</dbReference>
<comment type="caution">
    <text evidence="2">The sequence shown here is derived from an EMBL/GenBank/DDBJ whole genome shotgun (WGS) entry which is preliminary data.</text>
</comment>
<name>A0A7X4KLZ3_9BURK</name>
<evidence type="ECO:0000256" key="1">
    <source>
        <dbReference type="SAM" id="SignalP"/>
    </source>
</evidence>
<keyword evidence="1" id="KW-0732">Signal</keyword>
<evidence type="ECO:0000313" key="3">
    <source>
        <dbReference type="Proteomes" id="UP000450676"/>
    </source>
</evidence>
<keyword evidence="3" id="KW-1185">Reference proteome</keyword>
<dbReference type="Proteomes" id="UP000450676">
    <property type="component" value="Unassembled WGS sequence"/>
</dbReference>
<sequence>MKKTTTARLRAAAIASATLLLAACGSAPPVPDWKMNAHGSLERAESAYLSGKDSVEESEFARVRSQIASTGDIELAARVELARCATRLASLVLEECAGFQKYAHDASGADIEYAAYLAGRLAPSDAARLPEQHRAVAGAADDAAAGAAVVAIKDPLSRLVAAGAVFRANRATPQVIAAAVDTASEQGWRRPLLAWLNVQAMRAEKAGDAAEAARLRRRIALASE</sequence>
<feature type="chain" id="PRO_5031569632" description="DUF4398 domain-containing protein" evidence="1">
    <location>
        <begin position="23"/>
        <end position="224"/>
    </location>
</feature>
<reference evidence="2 3" key="1">
    <citation type="submission" date="2019-12" db="EMBL/GenBank/DDBJ databases">
        <title>Novel species isolated from a subtropical stream in China.</title>
        <authorList>
            <person name="Lu H."/>
        </authorList>
    </citation>
    <scope>NUCLEOTIDE SEQUENCE [LARGE SCALE GENOMIC DNA]</scope>
    <source>
        <strain evidence="2 3">FT127W</strain>
    </source>
</reference>
<evidence type="ECO:0008006" key="4">
    <source>
        <dbReference type="Google" id="ProtNLM"/>
    </source>
</evidence>
<proteinExistence type="predicted"/>
<protein>
    <recommendedName>
        <fullName evidence="4">DUF4398 domain-containing protein</fullName>
    </recommendedName>
</protein>
<gene>
    <name evidence="2" type="ORF">GTP77_15440</name>
</gene>
<evidence type="ECO:0000313" key="2">
    <source>
        <dbReference type="EMBL" id="MYN08724.1"/>
    </source>
</evidence>
<feature type="signal peptide" evidence="1">
    <location>
        <begin position="1"/>
        <end position="22"/>
    </location>
</feature>
<dbReference type="AlphaFoldDB" id="A0A7X4KLZ3"/>
<dbReference type="EMBL" id="WWCU01000016">
    <property type="protein sequence ID" value="MYN08724.1"/>
    <property type="molecule type" value="Genomic_DNA"/>
</dbReference>